<proteinExistence type="predicted"/>
<dbReference type="CDD" id="cd01335">
    <property type="entry name" value="Radical_SAM"/>
    <property type="match status" value="1"/>
</dbReference>
<feature type="domain" description="Elp3/MiaA/NifB-like radical SAM core" evidence="4">
    <location>
        <begin position="23"/>
        <end position="243"/>
    </location>
</feature>
<protein>
    <submittedName>
        <fullName evidence="5">Radical SAM domain protein</fullName>
    </submittedName>
</protein>
<dbReference type="PANTHER" id="PTHR43432">
    <property type="entry name" value="SLR0285 PROTEIN"/>
    <property type="match status" value="1"/>
</dbReference>
<organism evidence="5 6">
    <name type="scientific">Clostridium scatologenes</name>
    <dbReference type="NCBI Taxonomy" id="1548"/>
    <lineage>
        <taxon>Bacteria</taxon>
        <taxon>Bacillati</taxon>
        <taxon>Bacillota</taxon>
        <taxon>Clostridia</taxon>
        <taxon>Eubacteriales</taxon>
        <taxon>Clostridiaceae</taxon>
        <taxon>Clostridium</taxon>
    </lineage>
</organism>
<dbReference type="InterPro" id="IPR006638">
    <property type="entry name" value="Elp3/MiaA/NifB-like_rSAM"/>
</dbReference>
<dbReference type="HOGENOM" id="CLU_015525_2_0_9"/>
<dbReference type="STRING" id="1548.CSCA_0908"/>
<dbReference type="SUPFAM" id="SSF102114">
    <property type="entry name" value="Radical SAM enzymes"/>
    <property type="match status" value="1"/>
</dbReference>
<reference evidence="5 6" key="1">
    <citation type="journal article" date="2015" name="J. Biotechnol.">
        <title>Complete genome sequence of a malodorant-producing acetogen, Clostridium scatologenes ATCC 25775(T).</title>
        <authorList>
            <person name="Zhu Z."/>
            <person name="Guo T."/>
            <person name="Zheng H."/>
            <person name="Song T."/>
            <person name="Ouyang P."/>
            <person name="Xie J."/>
        </authorList>
    </citation>
    <scope>NUCLEOTIDE SEQUENCE [LARGE SCALE GENOMIC DNA]</scope>
    <source>
        <strain evidence="5 6">ATCC 25775</strain>
    </source>
</reference>
<dbReference type="InterPro" id="IPR040086">
    <property type="entry name" value="MJ0683-like"/>
</dbReference>
<accession>A0A0E3JZ77</accession>
<dbReference type="Proteomes" id="UP000033115">
    <property type="component" value="Chromosome"/>
</dbReference>
<dbReference type="SFLD" id="SFLDS00029">
    <property type="entry name" value="Radical_SAM"/>
    <property type="match status" value="1"/>
</dbReference>
<dbReference type="GO" id="GO:0051536">
    <property type="term" value="F:iron-sulfur cluster binding"/>
    <property type="evidence" value="ECO:0007669"/>
    <property type="project" value="UniProtKB-KW"/>
</dbReference>
<dbReference type="SMART" id="SM00729">
    <property type="entry name" value="Elp3"/>
    <property type="match status" value="1"/>
</dbReference>
<dbReference type="InterPro" id="IPR058240">
    <property type="entry name" value="rSAM_sf"/>
</dbReference>
<evidence type="ECO:0000259" key="4">
    <source>
        <dbReference type="SMART" id="SM00729"/>
    </source>
</evidence>
<dbReference type="Pfam" id="PF04055">
    <property type="entry name" value="Radical_SAM"/>
    <property type="match status" value="1"/>
</dbReference>
<name>A0A0E3JZ77_CLOSL</name>
<dbReference type="EMBL" id="CP009933">
    <property type="protein sequence ID" value="AKA68033.1"/>
    <property type="molecule type" value="Genomic_DNA"/>
</dbReference>
<evidence type="ECO:0000256" key="2">
    <source>
        <dbReference type="ARBA" id="ARBA00023004"/>
    </source>
</evidence>
<keyword evidence="6" id="KW-1185">Reference proteome</keyword>
<keyword evidence="2" id="KW-0408">Iron</keyword>
<dbReference type="InterPro" id="IPR007197">
    <property type="entry name" value="rSAM"/>
</dbReference>
<evidence type="ECO:0000256" key="3">
    <source>
        <dbReference type="ARBA" id="ARBA00023014"/>
    </source>
</evidence>
<evidence type="ECO:0000256" key="1">
    <source>
        <dbReference type="ARBA" id="ARBA00022723"/>
    </source>
</evidence>
<dbReference type="AlphaFoldDB" id="A0A0E3JZ77"/>
<keyword evidence="1" id="KW-0479">Metal-binding</keyword>
<dbReference type="SFLD" id="SFLDG01084">
    <property type="entry name" value="Uncharacterised_Radical_SAM_Su"/>
    <property type="match status" value="1"/>
</dbReference>
<sequence>MVREINAKSILITNKNPSSWFGVKYTMNIYRGCQHGCIYCDSRSECYQIQNFDDIDVKINAVELLKKELVRKRIKGTIGTGAMSDPYIPIEKKYKLTQKSLQVIADNHYPVHITTKSNIILRDIDILQEINNIYAQVAITITTCDDSLSKKIEPRAPVSSDRFKALGILSSLGIHAGITLMPILPFIEDNEENIIKIIKMAKYYGVKFIYPAFGMTLRDIQREYYYSKLDELFPNLRSKYEKRFKNYYSCSINNYTKLKNIFFENCDKYNISTKMPSYESKLSSIQLSFLNKKL</sequence>
<dbReference type="GO" id="GO:0046872">
    <property type="term" value="F:metal ion binding"/>
    <property type="evidence" value="ECO:0007669"/>
    <property type="project" value="UniProtKB-KW"/>
</dbReference>
<dbReference type="PANTHER" id="PTHR43432:SF5">
    <property type="entry name" value="ELP3_MIAA_NIFB-LIKE RADICAL SAM CORE DOMAIN-CONTAINING PROTEIN"/>
    <property type="match status" value="1"/>
</dbReference>
<dbReference type="GO" id="GO:0003824">
    <property type="term" value="F:catalytic activity"/>
    <property type="evidence" value="ECO:0007669"/>
    <property type="project" value="InterPro"/>
</dbReference>
<evidence type="ECO:0000313" key="5">
    <source>
        <dbReference type="EMBL" id="AKA68033.1"/>
    </source>
</evidence>
<dbReference type="KEGG" id="csq:CSCA_0908"/>
<evidence type="ECO:0000313" key="6">
    <source>
        <dbReference type="Proteomes" id="UP000033115"/>
    </source>
</evidence>
<dbReference type="Gene3D" id="3.80.30.30">
    <property type="match status" value="1"/>
</dbReference>
<keyword evidence="3" id="KW-0411">Iron-sulfur</keyword>
<gene>
    <name evidence="5" type="ORF">CSCA_0908</name>
</gene>
<dbReference type="RefSeq" id="WP_029159535.1">
    <property type="nucleotide sequence ID" value="NZ_CP009933.1"/>
</dbReference>